<comment type="caution">
    <text evidence="1">The sequence shown here is derived from an EMBL/GenBank/DDBJ whole genome shotgun (WGS) entry which is preliminary data.</text>
</comment>
<dbReference type="VEuPathDB" id="FungiDB:BTJ68_15506"/>
<dbReference type="EMBL" id="MUNK01000489">
    <property type="protein sequence ID" value="OTA17746.1"/>
    <property type="molecule type" value="Genomic_DNA"/>
</dbReference>
<dbReference type="Proteomes" id="UP000194280">
    <property type="component" value="Unassembled WGS sequence"/>
</dbReference>
<dbReference type="SUPFAM" id="SSF143744">
    <property type="entry name" value="GlcG-like"/>
    <property type="match status" value="1"/>
</dbReference>
<dbReference type="OrthoDB" id="2276076at2759"/>
<dbReference type="PANTHER" id="PTHR34309">
    <property type="entry name" value="SLR1406 PROTEIN"/>
    <property type="match status" value="1"/>
</dbReference>
<gene>
    <name evidence="1" type="ORF">BTJ68_15506</name>
</gene>
<evidence type="ECO:0000313" key="1">
    <source>
        <dbReference type="EMBL" id="OTA17746.1"/>
    </source>
</evidence>
<protein>
    <submittedName>
        <fullName evidence="1">Uncharacterized protein</fullName>
    </submittedName>
</protein>
<evidence type="ECO:0000313" key="2">
    <source>
        <dbReference type="Proteomes" id="UP000194280"/>
    </source>
</evidence>
<name>A0A1Z5SLG8_HORWE</name>
<dbReference type="InterPro" id="IPR005624">
    <property type="entry name" value="PduO/GlcC-like"/>
</dbReference>
<dbReference type="InterPro" id="IPR038084">
    <property type="entry name" value="PduO/GlcC-like_sf"/>
</dbReference>
<dbReference type="PANTHER" id="PTHR34309:SF1">
    <property type="entry name" value="PROTEIN GLCG"/>
    <property type="match status" value="1"/>
</dbReference>
<keyword evidence="2" id="KW-1185">Reference proteome</keyword>
<accession>A0A1Z5SLG8</accession>
<proteinExistence type="predicted"/>
<dbReference type="Pfam" id="PF03928">
    <property type="entry name" value="HbpS-like"/>
    <property type="match status" value="1"/>
</dbReference>
<dbReference type="Gene3D" id="3.30.450.150">
    <property type="entry name" value="Haem-degrading domain"/>
    <property type="match status" value="1"/>
</dbReference>
<dbReference type="InterPro" id="IPR052517">
    <property type="entry name" value="GlcG_carb_metab_protein"/>
</dbReference>
<dbReference type="AlphaFoldDB" id="A0A1Z5SLG8"/>
<dbReference type="InParanoid" id="A0A1Z5SLG8"/>
<sequence>MASRNVAMLSLEAARVGSDAAQDKAQQLGIDVNIAFVDSALHLLHFVRMGNAKLSSISTAIDKAFTAAGHHNPTSEYAGNPNFLPGGKAYGIHNTNGGRFVLLSGGIPIVIDGDTLGAIGVGSGTPEQDIECATAGIEAIEAFARRS</sequence>
<organism evidence="1 2">
    <name type="scientific">Hortaea werneckii EXF-2000</name>
    <dbReference type="NCBI Taxonomy" id="1157616"/>
    <lineage>
        <taxon>Eukaryota</taxon>
        <taxon>Fungi</taxon>
        <taxon>Dikarya</taxon>
        <taxon>Ascomycota</taxon>
        <taxon>Pezizomycotina</taxon>
        <taxon>Dothideomycetes</taxon>
        <taxon>Dothideomycetidae</taxon>
        <taxon>Mycosphaerellales</taxon>
        <taxon>Teratosphaeriaceae</taxon>
        <taxon>Hortaea</taxon>
    </lineage>
</organism>
<reference evidence="1 2" key="1">
    <citation type="submission" date="2017-01" db="EMBL/GenBank/DDBJ databases">
        <title>The recent genome duplication of the halophilic yeast Hortaea werneckii: insights from long-read sequencing.</title>
        <authorList>
            <person name="Sinha S."/>
            <person name="Flibotte S."/>
            <person name="Neira M."/>
            <person name="Lenassi M."/>
            <person name="Gostincar C."/>
            <person name="Stajich J.E."/>
            <person name="Nislow C.E."/>
        </authorList>
    </citation>
    <scope>NUCLEOTIDE SEQUENCE [LARGE SCALE GENOMIC DNA]</scope>
    <source>
        <strain evidence="1 2">EXF-2000</strain>
    </source>
</reference>